<dbReference type="RefSeq" id="WP_282586181.1">
    <property type="nucleotide sequence ID" value="NZ_JAMOIM010000011.1"/>
</dbReference>
<proteinExistence type="predicted"/>
<protein>
    <submittedName>
        <fullName evidence="1">Uncharacterized protein</fullName>
    </submittedName>
</protein>
<dbReference type="Proteomes" id="UP001165667">
    <property type="component" value="Unassembled WGS sequence"/>
</dbReference>
<sequence length="390" mass="42348">MAIYGASKGQFSDALNDLVNSAITPHAVSDIHLGAAAELYRHLIDNAQWGRLAFDQSEQDKYIDLLKKLFVHKETGYEPSADLSHLLQLQTTLASLQKEFASTPVESRTDDLKARLKAAKIALNRDTGAQSLIPDVSRLRNLLNYDYTTVGQSFKARLAANMDAKSGKPSSSVAPKFFDFGATAGWQAVELKLAAQGDPTDQLGKISALPPVWCCSIPKDVATKSASDLITIRFDVLHVSIRQPWRADEVLLGGPSKDWKWSQAAPPLSRGPQATKSEDEIADLTSLPQEIILIRSLRISGGLDASILQYFEAAMHDATQVYFGPFVVGGEFKFGQLTVAVRPSLLGNNELFVPGVQAVAFGGKILPELPNADQTLIWGDPLPILNGINN</sequence>
<dbReference type="AlphaFoldDB" id="A0AA42CJR0"/>
<evidence type="ECO:0000313" key="2">
    <source>
        <dbReference type="Proteomes" id="UP001165667"/>
    </source>
</evidence>
<comment type="caution">
    <text evidence="1">The sequence shown here is derived from an EMBL/GenBank/DDBJ whole genome shotgun (WGS) entry which is preliminary data.</text>
</comment>
<gene>
    <name evidence="1" type="ORF">M8523_17490</name>
</gene>
<evidence type="ECO:0000313" key="1">
    <source>
        <dbReference type="EMBL" id="MCW6509813.1"/>
    </source>
</evidence>
<name>A0AA42CJR0_9HYPH</name>
<accession>A0AA42CJR0</accession>
<dbReference type="EMBL" id="JAMOIM010000011">
    <property type="protein sequence ID" value="MCW6509813.1"/>
    <property type="molecule type" value="Genomic_DNA"/>
</dbReference>
<reference evidence="1" key="1">
    <citation type="submission" date="2022-05" db="EMBL/GenBank/DDBJ databases">
        <authorList>
            <person name="Pankratov T."/>
        </authorList>
    </citation>
    <scope>NUCLEOTIDE SEQUENCE</scope>
    <source>
        <strain evidence="1">BP6-180914</strain>
    </source>
</reference>
<keyword evidence="2" id="KW-1185">Reference proteome</keyword>
<organism evidence="1 2">
    <name type="scientific">Lichenifustis flavocetrariae</name>
    <dbReference type="NCBI Taxonomy" id="2949735"/>
    <lineage>
        <taxon>Bacteria</taxon>
        <taxon>Pseudomonadati</taxon>
        <taxon>Pseudomonadota</taxon>
        <taxon>Alphaproteobacteria</taxon>
        <taxon>Hyphomicrobiales</taxon>
        <taxon>Lichenihabitantaceae</taxon>
        <taxon>Lichenifustis</taxon>
    </lineage>
</organism>